<feature type="domain" description="Saposin B-type" evidence="11">
    <location>
        <begin position="315"/>
        <end position="355"/>
    </location>
</feature>
<keyword evidence="5" id="KW-0865">Zymogen</keyword>
<dbReference type="OrthoDB" id="771136at2759"/>
<evidence type="ECO:0000259" key="12">
    <source>
        <dbReference type="PROSITE" id="PS51767"/>
    </source>
</evidence>
<evidence type="ECO:0000256" key="5">
    <source>
        <dbReference type="ARBA" id="ARBA00023145"/>
    </source>
</evidence>
<dbReference type="PANTHER" id="PTHR47966:SF76">
    <property type="entry name" value="ASPARTIC PROTEINASE A1"/>
    <property type="match status" value="1"/>
</dbReference>
<dbReference type="PROSITE" id="PS00141">
    <property type="entry name" value="ASP_PROTEASE"/>
    <property type="match status" value="2"/>
</dbReference>
<protein>
    <submittedName>
        <fullName evidence="13">Aspartic proteinase A1-like protein isoform X1</fullName>
    </submittedName>
</protein>
<dbReference type="Gene3D" id="1.10.225.10">
    <property type="entry name" value="Saposin-like"/>
    <property type="match status" value="1"/>
</dbReference>
<keyword evidence="14" id="KW-1185">Reference proteome</keyword>
<dbReference type="Pfam" id="PF03489">
    <property type="entry name" value="SapB_2"/>
    <property type="match status" value="1"/>
</dbReference>
<sequence>MNSELKLVIFSLLVSFLFLPSILLVSADGLFRIKLKKNPLNLNNRLAWQYDFEENSRLLPSSIGKYVLESKQDIVSLKNYMDAQYFGEIGIGSPPQRFTVVFDTGSSNLWVPSSKCHFSVACYVHAKYKASISTTYKKNGKLAEIRYGTGSISGFLSQDSVQVGDLIVKDQVFIEATSEPDVTFLAAKFDGIFGLGFQEISVGDVVPVWYNMLKQGLVKEPVFSFWLNRNSGDEEGGEIVFEGVDRNHYKDEHTYVPLKQKGYWQFDMGEVLIDGRTTGFCSRRCSAIADSGTSLLAGPSGIITQINHAIGVDGVISQECKAVVGQYGELIIEMLLSEVHPQKICSEINLCSFDGTRDVNVGIESVVNNDKSSLGQSDALCSACKMAVVWMQNELSQKQTVESILNYTNQLCDRLPSPMGESAVDCSTLSSLPIVSFTIGGKTFSLTPKQYILKVGEGAAAAQCISGFTGLDVPPPRGPLWILGDVFMGAYHTVFDYGKLRVGFAKSA</sequence>
<dbReference type="InterPro" id="IPR007856">
    <property type="entry name" value="SapB_1"/>
</dbReference>
<dbReference type="PANTHER" id="PTHR47966">
    <property type="entry name" value="BETA-SITE APP-CLEAVING ENZYME, ISOFORM A-RELATED"/>
    <property type="match status" value="1"/>
</dbReference>
<dbReference type="FunFam" id="2.40.70.10:FF:000115">
    <property type="entry name" value="Lysosomal aspartic protease"/>
    <property type="match status" value="1"/>
</dbReference>
<dbReference type="InterPro" id="IPR011001">
    <property type="entry name" value="Saposin-like"/>
</dbReference>
<dbReference type="Pfam" id="PF05184">
    <property type="entry name" value="SapB_1"/>
    <property type="match status" value="1"/>
</dbReference>
<evidence type="ECO:0000256" key="2">
    <source>
        <dbReference type="ARBA" id="ARBA00022670"/>
    </source>
</evidence>
<dbReference type="PRINTS" id="PR00792">
    <property type="entry name" value="PEPSIN"/>
</dbReference>
<dbReference type="GO" id="GO:0006508">
    <property type="term" value="P:proteolysis"/>
    <property type="evidence" value="ECO:0007669"/>
    <property type="project" value="UniProtKB-KW"/>
</dbReference>
<accession>A0A443P697</accession>
<evidence type="ECO:0000259" key="11">
    <source>
        <dbReference type="PROSITE" id="PS50015"/>
    </source>
</evidence>
<evidence type="ECO:0000256" key="1">
    <source>
        <dbReference type="ARBA" id="ARBA00007447"/>
    </source>
</evidence>
<dbReference type="Proteomes" id="UP000283530">
    <property type="component" value="Unassembled WGS sequence"/>
</dbReference>
<gene>
    <name evidence="13" type="ORF">CKAN_01520600</name>
</gene>
<feature type="active site" evidence="8">
    <location>
        <position position="103"/>
    </location>
</feature>
<dbReference type="AlphaFoldDB" id="A0A443P697"/>
<name>A0A443P697_9MAGN</name>
<proteinExistence type="inferred from homology"/>
<dbReference type="STRING" id="337451.A0A443P697"/>
<evidence type="ECO:0000313" key="13">
    <source>
        <dbReference type="EMBL" id="RWR86314.1"/>
    </source>
</evidence>
<dbReference type="FunFam" id="2.40.70.10:FF:000044">
    <property type="entry name" value="Lysosomal aspartic protease"/>
    <property type="match status" value="1"/>
</dbReference>
<keyword evidence="7" id="KW-0325">Glycoprotein</keyword>
<feature type="domain" description="Saposin B-type" evidence="11">
    <location>
        <begin position="377"/>
        <end position="418"/>
    </location>
</feature>
<organism evidence="13 14">
    <name type="scientific">Cinnamomum micranthum f. kanehirae</name>
    <dbReference type="NCBI Taxonomy" id="337451"/>
    <lineage>
        <taxon>Eukaryota</taxon>
        <taxon>Viridiplantae</taxon>
        <taxon>Streptophyta</taxon>
        <taxon>Embryophyta</taxon>
        <taxon>Tracheophyta</taxon>
        <taxon>Spermatophyta</taxon>
        <taxon>Magnoliopsida</taxon>
        <taxon>Magnoliidae</taxon>
        <taxon>Laurales</taxon>
        <taxon>Lauraceae</taxon>
        <taxon>Cinnamomum</taxon>
    </lineage>
</organism>
<dbReference type="InterPro" id="IPR033121">
    <property type="entry name" value="PEPTIDASE_A1"/>
</dbReference>
<dbReference type="InterPro" id="IPR001969">
    <property type="entry name" value="Aspartic_peptidase_AS"/>
</dbReference>
<evidence type="ECO:0000256" key="4">
    <source>
        <dbReference type="ARBA" id="ARBA00022801"/>
    </source>
</evidence>
<feature type="active site" evidence="8">
    <location>
        <position position="290"/>
    </location>
</feature>
<feature type="disulfide bond" evidence="9">
    <location>
        <begin position="281"/>
        <end position="285"/>
    </location>
</feature>
<feature type="domain" description="Peptidase A1" evidence="12">
    <location>
        <begin position="85"/>
        <end position="505"/>
    </location>
</feature>
<evidence type="ECO:0000256" key="3">
    <source>
        <dbReference type="ARBA" id="ARBA00022750"/>
    </source>
</evidence>
<dbReference type="GO" id="GO:0006629">
    <property type="term" value="P:lipid metabolic process"/>
    <property type="evidence" value="ECO:0007669"/>
    <property type="project" value="InterPro"/>
</dbReference>
<comment type="caution">
    <text evidence="13">The sequence shown here is derived from an EMBL/GenBank/DDBJ whole genome shotgun (WGS) entry which is preliminary data.</text>
</comment>
<dbReference type="EMBL" id="QPKB01000006">
    <property type="protein sequence ID" value="RWR86314.1"/>
    <property type="molecule type" value="Genomic_DNA"/>
</dbReference>
<dbReference type="SUPFAM" id="SSF47862">
    <property type="entry name" value="Saposin"/>
    <property type="match status" value="1"/>
</dbReference>
<comment type="similarity">
    <text evidence="1 10">Belongs to the peptidase A1 family.</text>
</comment>
<evidence type="ECO:0000256" key="8">
    <source>
        <dbReference type="PIRSR" id="PIRSR601461-1"/>
    </source>
</evidence>
<reference evidence="13 14" key="1">
    <citation type="journal article" date="2019" name="Nat. Plants">
        <title>Stout camphor tree genome fills gaps in understanding of flowering plant genome evolution.</title>
        <authorList>
            <person name="Chaw S.M."/>
            <person name="Liu Y.C."/>
            <person name="Wu Y.W."/>
            <person name="Wang H.Y."/>
            <person name="Lin C.I."/>
            <person name="Wu C.S."/>
            <person name="Ke H.M."/>
            <person name="Chang L.Y."/>
            <person name="Hsu C.Y."/>
            <person name="Yang H.T."/>
            <person name="Sudianto E."/>
            <person name="Hsu M.H."/>
            <person name="Wu K.P."/>
            <person name="Wang L.N."/>
            <person name="Leebens-Mack J.H."/>
            <person name="Tsai I.J."/>
        </authorList>
    </citation>
    <scope>NUCLEOTIDE SEQUENCE [LARGE SCALE GENOMIC DNA]</scope>
    <source>
        <strain evidence="14">cv. Chaw 1501</strain>
        <tissue evidence="13">Young leaves</tissue>
    </source>
</reference>
<dbReference type="InterPro" id="IPR008138">
    <property type="entry name" value="SapB_2"/>
</dbReference>
<dbReference type="GO" id="GO:0004190">
    <property type="term" value="F:aspartic-type endopeptidase activity"/>
    <property type="evidence" value="ECO:0007669"/>
    <property type="project" value="UniProtKB-KW"/>
</dbReference>
<keyword evidence="3 10" id="KW-0064">Aspartyl protease</keyword>
<dbReference type="Gene3D" id="2.40.70.10">
    <property type="entry name" value="Acid Proteases"/>
    <property type="match status" value="2"/>
</dbReference>
<keyword evidence="2 10" id="KW-0645">Protease</keyword>
<dbReference type="Pfam" id="PF00026">
    <property type="entry name" value="Asp"/>
    <property type="match status" value="1"/>
</dbReference>
<evidence type="ECO:0000256" key="6">
    <source>
        <dbReference type="ARBA" id="ARBA00023157"/>
    </source>
</evidence>
<dbReference type="PROSITE" id="PS51767">
    <property type="entry name" value="PEPTIDASE_A1"/>
    <property type="match status" value="1"/>
</dbReference>
<dbReference type="CDD" id="cd06098">
    <property type="entry name" value="phytepsin"/>
    <property type="match status" value="1"/>
</dbReference>
<evidence type="ECO:0000256" key="9">
    <source>
        <dbReference type="PIRSR" id="PIRSR601461-2"/>
    </source>
</evidence>
<evidence type="ECO:0000313" key="14">
    <source>
        <dbReference type="Proteomes" id="UP000283530"/>
    </source>
</evidence>
<dbReference type="InterPro" id="IPR033869">
    <property type="entry name" value="Phytepsin"/>
</dbReference>
<dbReference type="InterPro" id="IPR008139">
    <property type="entry name" value="SaposinB_dom"/>
</dbReference>
<evidence type="ECO:0000256" key="10">
    <source>
        <dbReference type="RuleBase" id="RU000454"/>
    </source>
</evidence>
<keyword evidence="4 10" id="KW-0378">Hydrolase</keyword>
<dbReference type="SUPFAM" id="SSF50630">
    <property type="entry name" value="Acid proteases"/>
    <property type="match status" value="1"/>
</dbReference>
<feature type="disulfide bond" evidence="9">
    <location>
        <begin position="116"/>
        <end position="122"/>
    </location>
</feature>
<dbReference type="PROSITE" id="PS50015">
    <property type="entry name" value="SAP_B"/>
    <property type="match status" value="2"/>
</dbReference>
<dbReference type="InterPro" id="IPR001461">
    <property type="entry name" value="Aspartic_peptidase_A1"/>
</dbReference>
<evidence type="ECO:0000256" key="7">
    <source>
        <dbReference type="ARBA" id="ARBA00023180"/>
    </source>
</evidence>
<keyword evidence="6 9" id="KW-1015">Disulfide bond</keyword>
<dbReference type="InterPro" id="IPR021109">
    <property type="entry name" value="Peptidase_aspartic_dom_sf"/>
</dbReference>